<evidence type="ECO:0000313" key="1">
    <source>
        <dbReference type="EMBL" id="GAA3222985.1"/>
    </source>
</evidence>
<reference evidence="2" key="1">
    <citation type="journal article" date="2019" name="Int. J. Syst. Evol. Microbiol.">
        <title>The Global Catalogue of Microorganisms (GCM) 10K type strain sequencing project: providing services to taxonomists for standard genome sequencing and annotation.</title>
        <authorList>
            <consortium name="The Broad Institute Genomics Platform"/>
            <consortium name="The Broad Institute Genome Sequencing Center for Infectious Disease"/>
            <person name="Wu L."/>
            <person name="Ma J."/>
        </authorList>
    </citation>
    <scope>NUCLEOTIDE SEQUENCE [LARGE SCALE GENOMIC DNA]</scope>
    <source>
        <strain evidence="2">JCM 9377</strain>
    </source>
</reference>
<gene>
    <name evidence="1" type="ORF">GCM10010468_49160</name>
</gene>
<dbReference type="Proteomes" id="UP001501237">
    <property type="component" value="Unassembled WGS sequence"/>
</dbReference>
<evidence type="ECO:0000313" key="2">
    <source>
        <dbReference type="Proteomes" id="UP001501237"/>
    </source>
</evidence>
<dbReference type="EMBL" id="BAAAUV010000013">
    <property type="protein sequence ID" value="GAA3222985.1"/>
    <property type="molecule type" value="Genomic_DNA"/>
</dbReference>
<comment type="caution">
    <text evidence="1">The sequence shown here is derived from an EMBL/GenBank/DDBJ whole genome shotgun (WGS) entry which is preliminary data.</text>
</comment>
<keyword evidence="2" id="KW-1185">Reference proteome</keyword>
<protein>
    <submittedName>
        <fullName evidence="1">Uncharacterized protein</fullName>
    </submittedName>
</protein>
<organism evidence="1 2">
    <name type="scientific">Actinocorallia longicatena</name>
    <dbReference type="NCBI Taxonomy" id="111803"/>
    <lineage>
        <taxon>Bacteria</taxon>
        <taxon>Bacillati</taxon>
        <taxon>Actinomycetota</taxon>
        <taxon>Actinomycetes</taxon>
        <taxon>Streptosporangiales</taxon>
        <taxon>Thermomonosporaceae</taxon>
        <taxon>Actinocorallia</taxon>
    </lineage>
</organism>
<dbReference type="RefSeq" id="WP_344832438.1">
    <property type="nucleotide sequence ID" value="NZ_BAAAUV010000013.1"/>
</dbReference>
<proteinExistence type="predicted"/>
<accession>A0ABP6QDY2</accession>
<name>A0ABP6QDY2_9ACTN</name>
<sequence length="93" mass="10289">MKPKARFTWLWIVWVALTLGIEGGALYRSRTAGTKDTLTAHTRRLLGIDPKRTDHHVGRLTFGAVLAWLLWHIAVAPAKPAPSSTDLTTRSTS</sequence>